<dbReference type="Proteomes" id="UP000806285">
    <property type="component" value="Unassembled WGS sequence"/>
</dbReference>
<dbReference type="NCBIfam" id="NF004348">
    <property type="entry name" value="PRK05728.1-5"/>
    <property type="match status" value="1"/>
</dbReference>
<reference evidence="1 2" key="1">
    <citation type="submission" date="2020-10" db="EMBL/GenBank/DDBJ databases">
        <title>Ramlibacter sp. HM2 16S ribosomal RNA gene Genome sequencing and assembly.</title>
        <authorList>
            <person name="Kang M."/>
        </authorList>
    </citation>
    <scope>NUCLEOTIDE SEQUENCE [LARGE SCALE GENOMIC DNA]</scope>
    <source>
        <strain evidence="1 2">HM2</strain>
    </source>
</reference>
<dbReference type="InterPro" id="IPR007459">
    <property type="entry name" value="DNA_pol3_chi"/>
</dbReference>
<evidence type="ECO:0000313" key="2">
    <source>
        <dbReference type="Proteomes" id="UP000806285"/>
    </source>
</evidence>
<gene>
    <name evidence="1" type="ORF">IM787_12235</name>
</gene>
<organism evidence="1 2">
    <name type="scientific">Ramlibacter pallidus</name>
    <dbReference type="NCBI Taxonomy" id="2780087"/>
    <lineage>
        <taxon>Bacteria</taxon>
        <taxon>Pseudomonadati</taxon>
        <taxon>Pseudomonadota</taxon>
        <taxon>Betaproteobacteria</taxon>
        <taxon>Burkholderiales</taxon>
        <taxon>Comamonadaceae</taxon>
        <taxon>Ramlibacter</taxon>
    </lineage>
</organism>
<proteinExistence type="predicted"/>
<dbReference type="PANTHER" id="PTHR38767">
    <property type="entry name" value="DNA POLYMERASE III SUBUNIT CHI"/>
    <property type="match status" value="1"/>
</dbReference>
<dbReference type="InterPro" id="IPR036768">
    <property type="entry name" value="PolIII_chi_sf"/>
</dbReference>
<protein>
    <submittedName>
        <fullName evidence="1">DNA polymerase III subunit chi</fullName>
    </submittedName>
</protein>
<dbReference type="EMBL" id="JADDIV010000003">
    <property type="protein sequence ID" value="MBE7368318.1"/>
    <property type="molecule type" value="Genomic_DNA"/>
</dbReference>
<comment type="caution">
    <text evidence="1">The sequence shown here is derived from an EMBL/GenBank/DDBJ whole genome shotgun (WGS) entry which is preliminary data.</text>
</comment>
<dbReference type="PANTHER" id="PTHR38767:SF1">
    <property type="entry name" value="DNA POLYMERASE III SUBUNIT CHI"/>
    <property type="match status" value="1"/>
</dbReference>
<name>A0ABR9S467_9BURK</name>
<keyword evidence="2" id="KW-1185">Reference proteome</keyword>
<evidence type="ECO:0000313" key="1">
    <source>
        <dbReference type="EMBL" id="MBE7368318.1"/>
    </source>
</evidence>
<dbReference type="SUPFAM" id="SSF102400">
    <property type="entry name" value="DNA polymerase III chi subunit"/>
    <property type="match status" value="1"/>
</dbReference>
<dbReference type="Gene3D" id="3.40.50.10110">
    <property type="entry name" value="DNA polymerase III subunit chi"/>
    <property type="match status" value="1"/>
</dbReference>
<accession>A0ABR9S467</accession>
<sequence length="145" mass="15958">MTEVAFHFNVPDKLAYACRLLRKAHGTGSRVVVTGEPEALRSLDTQLWTFSPLEFIPHCSVAEADPSVVAASPVLLAASPRGTPHQQVLVNLGGPVPEGFERFERLIELVATDDGDRQQARGRWKHYADRGYAITRHDLAARESA</sequence>
<dbReference type="RefSeq" id="WP_193676914.1">
    <property type="nucleotide sequence ID" value="NZ_JADDIV010000003.1"/>
</dbReference>
<dbReference type="Pfam" id="PF04364">
    <property type="entry name" value="DNA_pol3_chi"/>
    <property type="match status" value="1"/>
</dbReference>